<reference evidence="5" key="2">
    <citation type="journal article" date="2018" name="Genome Res.">
        <title>The genomic architecture and molecular evolution of ant odorant receptors.</title>
        <authorList>
            <person name="McKenzie S.K."/>
            <person name="Kronauer D.J.C."/>
        </authorList>
    </citation>
    <scope>NUCLEOTIDE SEQUENCE [LARGE SCALE GENOMIC DNA]</scope>
    <source>
        <strain evidence="5">Clonal line C1</strain>
    </source>
</reference>
<dbReference type="EMBL" id="KK107218">
    <property type="protein sequence ID" value="EZA55190.1"/>
    <property type="molecule type" value="Genomic_DNA"/>
</dbReference>
<dbReference type="GO" id="GO:0005811">
    <property type="term" value="C:lipid droplet"/>
    <property type="evidence" value="ECO:0007669"/>
    <property type="project" value="UniProtKB-SubCell"/>
</dbReference>
<reference evidence="5" key="3">
    <citation type="submission" date="2018-07" db="EMBL/GenBank/DDBJ databases">
        <authorList>
            <person name="Mckenzie S.K."/>
            <person name="Kronauer D.J.C."/>
        </authorList>
    </citation>
    <scope>NUCLEOTIDE SEQUENCE</scope>
    <source>
        <strain evidence="5">Clonal line C1</strain>
    </source>
</reference>
<dbReference type="STRING" id="2015173.A0A026WGN3"/>
<accession>A0A026WGN3</accession>
<dbReference type="InterPro" id="IPR004279">
    <property type="entry name" value="Perilipin"/>
</dbReference>
<comment type="subcellular location">
    <subcellularLocation>
        <location evidence="1">Lipid droplet</location>
    </subcellularLocation>
</comment>
<proteinExistence type="inferred from homology"/>
<evidence type="ECO:0000313" key="5">
    <source>
        <dbReference type="EMBL" id="RLU27651.1"/>
    </source>
</evidence>
<name>A0A026WGN3_OOCBI</name>
<sequence length="388" mass="42758">MARTNVRRRHSDLPHFESVARISSLPIVESGIHIAGNVYRKIKRSNSLMNWSLDTAEQSLAIATATAKPAIFALHGPITTIDQLLCKGIDIVEQRVPVVHLPPHLMYLNTRDYVNNKFVRPVLLRAGSVKQIGSQAANAAADRLDDALTVADKYVDHYLPADPSDKVVNEVNPSEPVSKTTRAIKHGARFSRKLQKRLTRRTLAEARALKEQGTECIHVLLYVVELIATDPKLALEKAKALWATLSEPEPENQARPATLEQLLVLLTRESARRLVHLVNGTASLAARTPRRLGHLLTRLSHQLLAIADASLKMTPLIGKSTNAANEQVSVIRDAIERLSAMTNLLLEKFAAFLAGRSSHQKATCAQNCQQNHNNHMSVISSPPINGIE</sequence>
<dbReference type="Proteomes" id="UP000053097">
    <property type="component" value="Unassembled WGS sequence"/>
</dbReference>
<reference evidence="4 6" key="1">
    <citation type="journal article" date="2014" name="Curr. Biol.">
        <title>The genome of the clonal raider ant Cerapachys biroi.</title>
        <authorList>
            <person name="Oxley P.R."/>
            <person name="Ji L."/>
            <person name="Fetter-Pruneda I."/>
            <person name="McKenzie S.K."/>
            <person name="Li C."/>
            <person name="Hu H."/>
            <person name="Zhang G."/>
            <person name="Kronauer D.J."/>
        </authorList>
    </citation>
    <scope>NUCLEOTIDE SEQUENCE [LARGE SCALE GENOMIC DNA]</scope>
</reference>
<evidence type="ECO:0000256" key="2">
    <source>
        <dbReference type="ARBA" id="ARBA00006311"/>
    </source>
</evidence>
<keyword evidence="3" id="KW-0551">Lipid droplet</keyword>
<gene>
    <name evidence="5" type="ORF">DMN91_001455</name>
    <name evidence="4" type="ORF">X777_05260</name>
</gene>
<comment type="similarity">
    <text evidence="2">Belongs to the perilipin family.</text>
</comment>
<dbReference type="GO" id="GO:0019915">
    <property type="term" value="P:lipid storage"/>
    <property type="evidence" value="ECO:0007669"/>
    <property type="project" value="TreeGrafter"/>
</dbReference>
<dbReference type="OrthoDB" id="376826at2759"/>
<dbReference type="GO" id="GO:0010890">
    <property type="term" value="P:positive regulation of triglyceride storage"/>
    <property type="evidence" value="ECO:0007669"/>
    <property type="project" value="TreeGrafter"/>
</dbReference>
<dbReference type="AlphaFoldDB" id="A0A026WGN3"/>
<protein>
    <submittedName>
        <fullName evidence="4">Lipid storage droplets surface-binding protein</fullName>
    </submittedName>
</protein>
<evidence type="ECO:0000256" key="1">
    <source>
        <dbReference type="ARBA" id="ARBA00004502"/>
    </source>
</evidence>
<dbReference type="Proteomes" id="UP000279307">
    <property type="component" value="Chromosome 1"/>
</dbReference>
<keyword evidence="6" id="KW-1185">Reference proteome</keyword>
<evidence type="ECO:0000313" key="4">
    <source>
        <dbReference type="EMBL" id="EZA55190.1"/>
    </source>
</evidence>
<dbReference type="OMA" id="GQCNPKT"/>
<organism evidence="4 6">
    <name type="scientific">Ooceraea biroi</name>
    <name type="common">Clonal raider ant</name>
    <name type="synonym">Cerapachys biroi</name>
    <dbReference type="NCBI Taxonomy" id="2015173"/>
    <lineage>
        <taxon>Eukaryota</taxon>
        <taxon>Metazoa</taxon>
        <taxon>Ecdysozoa</taxon>
        <taxon>Arthropoda</taxon>
        <taxon>Hexapoda</taxon>
        <taxon>Insecta</taxon>
        <taxon>Pterygota</taxon>
        <taxon>Neoptera</taxon>
        <taxon>Endopterygota</taxon>
        <taxon>Hymenoptera</taxon>
        <taxon>Apocrita</taxon>
        <taxon>Aculeata</taxon>
        <taxon>Formicoidea</taxon>
        <taxon>Formicidae</taxon>
        <taxon>Dorylinae</taxon>
        <taxon>Ooceraea</taxon>
    </lineage>
</organism>
<dbReference type="Pfam" id="PF03036">
    <property type="entry name" value="Perilipin"/>
    <property type="match status" value="1"/>
</dbReference>
<dbReference type="PANTHER" id="PTHR14024">
    <property type="entry name" value="PERILIPIN"/>
    <property type="match status" value="1"/>
</dbReference>
<dbReference type="EMBL" id="QOIP01000001">
    <property type="protein sequence ID" value="RLU27651.1"/>
    <property type="molecule type" value="Genomic_DNA"/>
</dbReference>
<evidence type="ECO:0000313" key="6">
    <source>
        <dbReference type="Proteomes" id="UP000053097"/>
    </source>
</evidence>
<dbReference type="GO" id="GO:0005829">
    <property type="term" value="C:cytosol"/>
    <property type="evidence" value="ECO:0007669"/>
    <property type="project" value="TreeGrafter"/>
</dbReference>
<dbReference type="PANTHER" id="PTHR14024:SF49">
    <property type="entry name" value="LIPID STORAGE DROPLETS SURFACE-BINDING PROTEIN 1"/>
    <property type="match status" value="1"/>
</dbReference>
<evidence type="ECO:0000256" key="3">
    <source>
        <dbReference type="ARBA" id="ARBA00022677"/>
    </source>
</evidence>